<dbReference type="InterPro" id="IPR023572">
    <property type="entry name" value="Archease_dom"/>
</dbReference>
<dbReference type="InterPro" id="IPR036820">
    <property type="entry name" value="Archease_dom_sf"/>
</dbReference>
<comment type="similarity">
    <text evidence="1">Belongs to the archease family.</text>
</comment>
<evidence type="ECO:0000256" key="4">
    <source>
        <dbReference type="ARBA" id="ARBA00022837"/>
    </source>
</evidence>
<dbReference type="GO" id="GO:0046872">
    <property type="term" value="F:metal ion binding"/>
    <property type="evidence" value="ECO:0007669"/>
    <property type="project" value="UniProtKB-KW"/>
</dbReference>
<organism evidence="6 7">
    <name type="scientific">Nonomuraea cypriaca</name>
    <dbReference type="NCBI Taxonomy" id="1187855"/>
    <lineage>
        <taxon>Bacteria</taxon>
        <taxon>Bacillati</taxon>
        <taxon>Actinomycetota</taxon>
        <taxon>Actinomycetes</taxon>
        <taxon>Streptosporangiales</taxon>
        <taxon>Streptosporangiaceae</taxon>
        <taxon>Nonomuraea</taxon>
    </lineage>
</organism>
<keyword evidence="3" id="KW-0479">Metal-binding</keyword>
<keyword evidence="7" id="KW-1185">Reference proteome</keyword>
<dbReference type="Gene3D" id="3.55.10.10">
    <property type="entry name" value="Archease domain"/>
    <property type="match status" value="1"/>
</dbReference>
<evidence type="ECO:0000256" key="2">
    <source>
        <dbReference type="ARBA" id="ARBA00022694"/>
    </source>
</evidence>
<keyword evidence="2" id="KW-0819">tRNA processing</keyword>
<dbReference type="RefSeq" id="WP_195899523.1">
    <property type="nucleotide sequence ID" value="NZ_JADOGI010000128.1"/>
</dbReference>
<keyword evidence="4" id="KW-0106">Calcium</keyword>
<protein>
    <submittedName>
        <fullName evidence="6">Archease</fullName>
    </submittedName>
</protein>
<sequence length="141" mass="15295">MSRGHRAVSHIAGIEVEAWADTREECLAEAVRALVETITDVGDAVPDDCVVLVSAEEDDETLLAAVLGEVIRQAEGRRVAVDVSVDERTKTTQGQIEVRLATVTMADHLRTAPMAVAMYGLRFGRTAGAWRAHVNVEVRDT</sequence>
<dbReference type="AlphaFoldDB" id="A0A931AES3"/>
<evidence type="ECO:0000313" key="7">
    <source>
        <dbReference type="Proteomes" id="UP000605361"/>
    </source>
</evidence>
<evidence type="ECO:0000256" key="1">
    <source>
        <dbReference type="ARBA" id="ARBA00007963"/>
    </source>
</evidence>
<evidence type="ECO:0000259" key="5">
    <source>
        <dbReference type="Pfam" id="PF01951"/>
    </source>
</evidence>
<dbReference type="EMBL" id="JADOGI010000128">
    <property type="protein sequence ID" value="MBF8190603.1"/>
    <property type="molecule type" value="Genomic_DNA"/>
</dbReference>
<proteinExistence type="inferred from homology"/>
<dbReference type="Pfam" id="PF01951">
    <property type="entry name" value="Archease"/>
    <property type="match status" value="1"/>
</dbReference>
<gene>
    <name evidence="6" type="ORF">ITP53_33805</name>
</gene>
<evidence type="ECO:0000256" key="3">
    <source>
        <dbReference type="ARBA" id="ARBA00022723"/>
    </source>
</evidence>
<reference evidence="6" key="1">
    <citation type="submission" date="2020-11" db="EMBL/GenBank/DDBJ databases">
        <title>Whole-genome analyses of Nonomuraea sp. K274.</title>
        <authorList>
            <person name="Veyisoglu A."/>
        </authorList>
    </citation>
    <scope>NUCLEOTIDE SEQUENCE</scope>
    <source>
        <strain evidence="6">K274</strain>
    </source>
</reference>
<name>A0A931AES3_9ACTN</name>
<accession>A0A931AES3</accession>
<comment type="caution">
    <text evidence="6">The sequence shown here is derived from an EMBL/GenBank/DDBJ whole genome shotgun (WGS) entry which is preliminary data.</text>
</comment>
<evidence type="ECO:0000313" key="6">
    <source>
        <dbReference type="EMBL" id="MBF8190603.1"/>
    </source>
</evidence>
<dbReference type="GO" id="GO:0008033">
    <property type="term" value="P:tRNA processing"/>
    <property type="evidence" value="ECO:0007669"/>
    <property type="project" value="UniProtKB-KW"/>
</dbReference>
<dbReference type="SUPFAM" id="SSF69819">
    <property type="entry name" value="MTH1598-like"/>
    <property type="match status" value="1"/>
</dbReference>
<feature type="domain" description="Archease" evidence="5">
    <location>
        <begin position="7"/>
        <end position="136"/>
    </location>
</feature>
<dbReference type="Proteomes" id="UP000605361">
    <property type="component" value="Unassembled WGS sequence"/>
</dbReference>